<reference evidence="2" key="1">
    <citation type="journal article" date="2019" name="Int. J. Syst. Evol. Microbiol.">
        <title>The Global Catalogue of Microorganisms (GCM) 10K type strain sequencing project: providing services to taxonomists for standard genome sequencing and annotation.</title>
        <authorList>
            <consortium name="The Broad Institute Genomics Platform"/>
            <consortium name="The Broad Institute Genome Sequencing Center for Infectious Disease"/>
            <person name="Wu L."/>
            <person name="Ma J."/>
        </authorList>
    </citation>
    <scope>NUCLEOTIDE SEQUENCE [LARGE SCALE GENOMIC DNA]</scope>
    <source>
        <strain evidence="2">JCM 14306</strain>
    </source>
</reference>
<accession>A0ABP4QW38</accession>
<evidence type="ECO:0000313" key="2">
    <source>
        <dbReference type="Proteomes" id="UP001501319"/>
    </source>
</evidence>
<organism evidence="1 2">
    <name type="scientific">Kribbella alba</name>
    <dbReference type="NCBI Taxonomy" id="190197"/>
    <lineage>
        <taxon>Bacteria</taxon>
        <taxon>Bacillati</taxon>
        <taxon>Actinomycetota</taxon>
        <taxon>Actinomycetes</taxon>
        <taxon>Propionibacteriales</taxon>
        <taxon>Kribbellaceae</taxon>
        <taxon>Kribbella</taxon>
    </lineage>
</organism>
<proteinExistence type="predicted"/>
<protein>
    <submittedName>
        <fullName evidence="1">Uncharacterized protein</fullName>
    </submittedName>
</protein>
<name>A0ABP4QW38_9ACTN</name>
<dbReference type="EMBL" id="BAAANE010000002">
    <property type="protein sequence ID" value="GAA1621270.1"/>
    <property type="molecule type" value="Genomic_DNA"/>
</dbReference>
<comment type="caution">
    <text evidence="1">The sequence shown here is derived from an EMBL/GenBank/DDBJ whole genome shotgun (WGS) entry which is preliminary data.</text>
</comment>
<evidence type="ECO:0000313" key="1">
    <source>
        <dbReference type="EMBL" id="GAA1621270.1"/>
    </source>
</evidence>
<dbReference type="Proteomes" id="UP001501319">
    <property type="component" value="Unassembled WGS sequence"/>
</dbReference>
<sequence length="69" mass="7523">MLVVVVFWGAAGVLLSPPHAVSADRPRTADPAKMAKRFMVSLLGLKFDTTHTDSPRIRFNEKAGVMVTI</sequence>
<keyword evidence="2" id="KW-1185">Reference proteome</keyword>
<gene>
    <name evidence="1" type="ORF">GCM10009744_05330</name>
</gene>